<feature type="transmembrane region" description="Helical" evidence="5">
    <location>
        <begin position="63"/>
        <end position="82"/>
    </location>
</feature>
<accession>A0A1F5EX37</accession>
<keyword evidence="3 5" id="KW-1133">Transmembrane helix</keyword>
<comment type="caution">
    <text evidence="6">The sequence shown here is derived from an EMBL/GenBank/DDBJ whole genome shotgun (WGS) entry which is preliminary data.</text>
</comment>
<dbReference type="PANTHER" id="PTHR16950:SF17">
    <property type="entry name" value="ZRT (ZRT), IRT- (IRT-) LIKE PROTEIN TRANSPORTER"/>
    <property type="match status" value="1"/>
</dbReference>
<dbReference type="AlphaFoldDB" id="A0A1F5EX37"/>
<feature type="transmembrane region" description="Helical" evidence="5">
    <location>
        <begin position="164"/>
        <end position="185"/>
    </location>
</feature>
<keyword evidence="2 5" id="KW-0812">Transmembrane</keyword>
<feature type="transmembrane region" description="Helical" evidence="5">
    <location>
        <begin position="39"/>
        <end position="57"/>
    </location>
</feature>
<evidence type="ECO:0000256" key="4">
    <source>
        <dbReference type="ARBA" id="ARBA00023136"/>
    </source>
</evidence>
<keyword evidence="4 5" id="KW-0472">Membrane</keyword>
<evidence type="ECO:0000313" key="7">
    <source>
        <dbReference type="Proteomes" id="UP000177979"/>
    </source>
</evidence>
<dbReference type="PANTHER" id="PTHR16950">
    <property type="entry name" value="ZINC TRANSPORTER SLC39A7 HISTIDINE-RICH MEMBRANE PROTEIN KE4"/>
    <property type="match status" value="1"/>
</dbReference>
<proteinExistence type="predicted"/>
<evidence type="ECO:0000256" key="2">
    <source>
        <dbReference type="ARBA" id="ARBA00022692"/>
    </source>
</evidence>
<evidence type="ECO:0000256" key="3">
    <source>
        <dbReference type="ARBA" id="ARBA00022989"/>
    </source>
</evidence>
<feature type="transmembrane region" description="Helical" evidence="5">
    <location>
        <begin position="6"/>
        <end position="27"/>
    </location>
</feature>
<name>A0A1F5EX37_9BACT</name>
<evidence type="ECO:0000256" key="1">
    <source>
        <dbReference type="ARBA" id="ARBA00004141"/>
    </source>
</evidence>
<feature type="transmembrane region" description="Helical" evidence="5">
    <location>
        <begin position="191"/>
        <end position="208"/>
    </location>
</feature>
<feature type="transmembrane region" description="Helical" evidence="5">
    <location>
        <begin position="228"/>
        <end position="246"/>
    </location>
</feature>
<dbReference type="GO" id="GO:0046873">
    <property type="term" value="F:metal ion transmembrane transporter activity"/>
    <property type="evidence" value="ECO:0007669"/>
    <property type="project" value="InterPro"/>
</dbReference>
<comment type="subcellular location">
    <subcellularLocation>
        <location evidence="1">Membrane</location>
        <topology evidence="1">Multi-pass membrane protein</topology>
    </subcellularLocation>
</comment>
<evidence type="ECO:0000313" key="6">
    <source>
        <dbReference type="EMBL" id="OGD71935.1"/>
    </source>
</evidence>
<evidence type="ECO:0000256" key="5">
    <source>
        <dbReference type="SAM" id="Phobius"/>
    </source>
</evidence>
<dbReference type="Pfam" id="PF02535">
    <property type="entry name" value="Zip"/>
    <property type="match status" value="1"/>
</dbReference>
<dbReference type="Proteomes" id="UP000177979">
    <property type="component" value="Unassembled WGS sequence"/>
</dbReference>
<evidence type="ECO:0008006" key="8">
    <source>
        <dbReference type="Google" id="ProtNLM"/>
    </source>
</evidence>
<gene>
    <name evidence="6" type="ORF">A2703_00945</name>
</gene>
<dbReference type="STRING" id="1817722.A2703_00945"/>
<sequence length="247" mass="26710">MSLLTNIIIFSLLGGVASLAGGIIILYWRKALTNRIMELTSFAAGVMISVSVLDLLPESFLGAKAETASLLLLSGILFLFFLERTSIWFHHHHEPHGHGPNMTGVWLGDTLHNMIDGAAIAAAFLVEPAFGKATALAVAAHELPQEMADFTLYVKAGFSRRKTITLNILSSLATVVGGVGIYLMGKFLTGIEPYILAFTAGMFLYIALSDLIPELHHTTEKKETVRQLIGFTLGILVAYLSIKLLGV</sequence>
<reference evidence="6 7" key="1">
    <citation type="journal article" date="2016" name="Nat. Commun.">
        <title>Thousands of microbial genomes shed light on interconnected biogeochemical processes in an aquifer system.</title>
        <authorList>
            <person name="Anantharaman K."/>
            <person name="Brown C.T."/>
            <person name="Hug L.A."/>
            <person name="Sharon I."/>
            <person name="Castelle C.J."/>
            <person name="Probst A.J."/>
            <person name="Thomas B.C."/>
            <person name="Singh A."/>
            <person name="Wilkins M.J."/>
            <person name="Karaoz U."/>
            <person name="Brodie E.L."/>
            <person name="Williams K.H."/>
            <person name="Hubbard S.S."/>
            <person name="Banfield J.F."/>
        </authorList>
    </citation>
    <scope>NUCLEOTIDE SEQUENCE [LARGE SCALE GENOMIC DNA]</scope>
</reference>
<dbReference type="GO" id="GO:0016020">
    <property type="term" value="C:membrane"/>
    <property type="evidence" value="ECO:0007669"/>
    <property type="project" value="UniProtKB-SubCell"/>
</dbReference>
<protein>
    <recommendedName>
        <fullName evidence="8">ZIP zinc transporter</fullName>
    </recommendedName>
</protein>
<organism evidence="6 7">
    <name type="scientific">Candidatus Collierbacteria bacterium RIFCSPHIGHO2_01_FULL_50_25</name>
    <dbReference type="NCBI Taxonomy" id="1817722"/>
    <lineage>
        <taxon>Bacteria</taxon>
        <taxon>Candidatus Collieribacteriota</taxon>
    </lineage>
</organism>
<dbReference type="InterPro" id="IPR003689">
    <property type="entry name" value="ZIP"/>
</dbReference>
<dbReference type="EMBL" id="MFAG01000018">
    <property type="protein sequence ID" value="OGD71935.1"/>
    <property type="molecule type" value="Genomic_DNA"/>
</dbReference>